<dbReference type="CDD" id="cd16393">
    <property type="entry name" value="SPO0J_N"/>
    <property type="match status" value="1"/>
</dbReference>
<dbReference type="PANTHER" id="PTHR33375">
    <property type="entry name" value="CHROMOSOME-PARTITIONING PROTEIN PARB-RELATED"/>
    <property type="match status" value="1"/>
</dbReference>
<proteinExistence type="inferred from homology"/>
<dbReference type="Gene3D" id="1.10.10.2830">
    <property type="match status" value="1"/>
</dbReference>
<dbReference type="GO" id="GO:0003677">
    <property type="term" value="F:DNA binding"/>
    <property type="evidence" value="ECO:0007669"/>
    <property type="project" value="UniProtKB-KW"/>
</dbReference>
<dbReference type="FunFam" id="1.10.10.2830:FF:000001">
    <property type="entry name" value="Chromosome partitioning protein ParB"/>
    <property type="match status" value="1"/>
</dbReference>
<keyword evidence="3" id="KW-0238">DNA-binding</keyword>
<evidence type="ECO:0000313" key="8">
    <source>
        <dbReference type="Proteomes" id="UP000773614"/>
    </source>
</evidence>
<dbReference type="OrthoDB" id="9802051at2"/>
<dbReference type="RefSeq" id="WP_161139173.1">
    <property type="nucleotide sequence ID" value="NZ_SPKJ01000006.1"/>
</dbReference>
<dbReference type="FunFam" id="3.90.1530.30:FF:000001">
    <property type="entry name" value="Chromosome partitioning protein ParB"/>
    <property type="match status" value="1"/>
</dbReference>
<dbReference type="NCBIfam" id="TIGR00180">
    <property type="entry name" value="parB_part"/>
    <property type="match status" value="1"/>
</dbReference>
<dbReference type="AlphaFoldDB" id="A0A964WSC5"/>
<dbReference type="PANTHER" id="PTHR33375:SF1">
    <property type="entry name" value="CHROMOSOME-PARTITIONING PROTEIN PARB-RELATED"/>
    <property type="match status" value="1"/>
</dbReference>
<dbReference type="InterPro" id="IPR057240">
    <property type="entry name" value="ParB_dimer_C"/>
</dbReference>
<dbReference type="GO" id="GO:0007059">
    <property type="term" value="P:chromosome segregation"/>
    <property type="evidence" value="ECO:0007669"/>
    <property type="project" value="UniProtKB-KW"/>
</dbReference>
<dbReference type="GO" id="GO:0005694">
    <property type="term" value="C:chromosome"/>
    <property type="evidence" value="ECO:0007669"/>
    <property type="project" value="TreeGrafter"/>
</dbReference>
<feature type="region of interest" description="Disordered" evidence="5">
    <location>
        <begin position="223"/>
        <end position="243"/>
    </location>
</feature>
<comment type="caution">
    <text evidence="7">The sequence shown here is derived from an EMBL/GenBank/DDBJ whole genome shotgun (WGS) entry which is preliminary data.</text>
</comment>
<dbReference type="Proteomes" id="UP000773614">
    <property type="component" value="Unassembled WGS sequence"/>
</dbReference>
<evidence type="ECO:0000256" key="2">
    <source>
        <dbReference type="ARBA" id="ARBA00022829"/>
    </source>
</evidence>
<evidence type="ECO:0000256" key="1">
    <source>
        <dbReference type="ARBA" id="ARBA00006295"/>
    </source>
</evidence>
<dbReference type="InterPro" id="IPR003115">
    <property type="entry name" value="ParB_N"/>
</dbReference>
<dbReference type="InterPro" id="IPR041468">
    <property type="entry name" value="HTH_ParB/Spo0J"/>
</dbReference>
<dbReference type="Pfam" id="PF17762">
    <property type="entry name" value="HTH_ParB"/>
    <property type="match status" value="1"/>
</dbReference>
<organism evidence="7 8">
    <name type="scientific">Propylenella binzhouense</name>
    <dbReference type="NCBI Taxonomy" id="2555902"/>
    <lineage>
        <taxon>Bacteria</taxon>
        <taxon>Pseudomonadati</taxon>
        <taxon>Pseudomonadota</taxon>
        <taxon>Alphaproteobacteria</taxon>
        <taxon>Hyphomicrobiales</taxon>
        <taxon>Propylenellaceae</taxon>
        <taxon>Propylenella</taxon>
    </lineage>
</organism>
<feature type="domain" description="ParB-like N-terminal" evidence="6">
    <location>
        <begin position="37"/>
        <end position="129"/>
    </location>
</feature>
<evidence type="ECO:0000313" key="7">
    <source>
        <dbReference type="EMBL" id="MYZ46834.1"/>
    </source>
</evidence>
<dbReference type="Gene3D" id="3.90.1530.30">
    <property type="match status" value="1"/>
</dbReference>
<dbReference type="SMART" id="SM00470">
    <property type="entry name" value="ParB"/>
    <property type="match status" value="1"/>
</dbReference>
<dbReference type="Pfam" id="PF02195">
    <property type="entry name" value="ParB_N"/>
    <property type="match status" value="1"/>
</dbReference>
<dbReference type="Pfam" id="PF23552">
    <property type="entry name" value="ParB_C"/>
    <property type="match status" value="1"/>
</dbReference>
<dbReference type="EMBL" id="SPKJ01000006">
    <property type="protein sequence ID" value="MYZ46834.1"/>
    <property type="molecule type" value="Genomic_DNA"/>
</dbReference>
<keyword evidence="2" id="KW-0159">Chromosome partition</keyword>
<evidence type="ECO:0000256" key="5">
    <source>
        <dbReference type="SAM" id="MobiDB-lite"/>
    </source>
</evidence>
<protein>
    <submittedName>
        <fullName evidence="7">ParB/RepB/Spo0J family partition protein</fullName>
    </submittedName>
</protein>
<dbReference type="GO" id="GO:0045881">
    <property type="term" value="P:positive regulation of sporulation resulting in formation of a cellular spore"/>
    <property type="evidence" value="ECO:0007669"/>
    <property type="project" value="TreeGrafter"/>
</dbReference>
<evidence type="ECO:0000256" key="4">
    <source>
        <dbReference type="ARBA" id="ARBA00025472"/>
    </source>
</evidence>
<keyword evidence="8" id="KW-1185">Reference proteome</keyword>
<reference evidence="7" key="1">
    <citation type="submission" date="2019-03" db="EMBL/GenBank/DDBJ databases">
        <title>Afifella sp. nov., isolated from activated sludge.</title>
        <authorList>
            <person name="Li Q."/>
            <person name="Liu Y."/>
        </authorList>
    </citation>
    <scope>NUCLEOTIDE SEQUENCE</scope>
    <source>
        <strain evidence="7">L72</strain>
    </source>
</reference>
<evidence type="ECO:0000259" key="6">
    <source>
        <dbReference type="SMART" id="SM00470"/>
    </source>
</evidence>
<evidence type="ECO:0000256" key="3">
    <source>
        <dbReference type="ARBA" id="ARBA00023125"/>
    </source>
</evidence>
<accession>A0A964WSC5</accession>
<dbReference type="InterPro" id="IPR004437">
    <property type="entry name" value="ParB/RepB/Spo0J"/>
</dbReference>
<comment type="similarity">
    <text evidence="1">Belongs to the ParB family.</text>
</comment>
<name>A0A964WSC5_9HYPH</name>
<dbReference type="InterPro" id="IPR036086">
    <property type="entry name" value="ParB/Sulfiredoxin_sf"/>
</dbReference>
<comment type="function">
    <text evidence="4">Involved in chromosome partition. Localize to both poles of the predivisional cell following completion of DNA replication. Binds to the DNA origin of replication.</text>
</comment>
<gene>
    <name evidence="7" type="ORF">E4O86_03775</name>
</gene>
<sequence>MATEQKRRLGRGLDALLGDYVGLQERGPAEPSHSAVQTVPLALIHRNPRNPRRDFPAAELEDLAASIRAHGIVQPIVVRQRRHEAETYEIIAGERRWRAAQMAGLHDVPVVILDVSDRQALELAIVENVQRSDLNPVEEARGYEALIDEFGYTQADLGTAIGKSRVHITNTLRLLRLPPSVLRRLETGELTAGHGRALITASDPERLAKLASDKGLSVREVERLAQKGSEPASVGRRPDKDADTRALERELAERLGVTVDLRHRSDGSGEIRIAYRTLEQLDLLCRKLQAP</sequence>
<dbReference type="InterPro" id="IPR050336">
    <property type="entry name" value="Chromosome_partition/occlusion"/>
</dbReference>
<dbReference type="SUPFAM" id="SSF110849">
    <property type="entry name" value="ParB/Sulfiredoxin"/>
    <property type="match status" value="1"/>
</dbReference>